<proteinExistence type="inferred from homology"/>
<dbReference type="Pfam" id="PF21355">
    <property type="entry name" value="TRAF-mep_MATH"/>
    <property type="match status" value="1"/>
</dbReference>
<dbReference type="GO" id="GO:0007165">
    <property type="term" value="P:signal transduction"/>
    <property type="evidence" value="ECO:0007669"/>
    <property type="project" value="InterPro"/>
</dbReference>
<evidence type="ECO:0000256" key="4">
    <source>
        <dbReference type="ARBA" id="ARBA00023054"/>
    </source>
</evidence>
<dbReference type="GO" id="GO:0042981">
    <property type="term" value="P:regulation of apoptotic process"/>
    <property type="evidence" value="ECO:0007669"/>
    <property type="project" value="InterPro"/>
</dbReference>
<comment type="similarity">
    <text evidence="5">Belongs to the TNF receptor-associated factor family.</text>
</comment>
<evidence type="ECO:0000256" key="5">
    <source>
        <dbReference type="PIRNR" id="PIRNR015614"/>
    </source>
</evidence>
<keyword evidence="5" id="KW-0963">Cytoplasm</keyword>
<evidence type="ECO:0000256" key="2">
    <source>
        <dbReference type="ARBA" id="ARBA00022703"/>
    </source>
</evidence>
<dbReference type="FunFam" id="2.60.210.10:FF:000001">
    <property type="entry name" value="TNF receptor-associated factor"/>
    <property type="match status" value="1"/>
</dbReference>
<keyword evidence="2" id="KW-0053">Apoptosis</keyword>
<dbReference type="EMBL" id="JAHGAV010003313">
    <property type="protein sequence ID" value="KAG6920923.1"/>
    <property type="molecule type" value="Genomic_DNA"/>
</dbReference>
<keyword evidence="5" id="KW-0862">Zinc</keyword>
<organism evidence="9 10">
    <name type="scientific">Chelydra serpentina</name>
    <name type="common">Snapping turtle</name>
    <name type="synonym">Testudo serpentina</name>
    <dbReference type="NCBI Taxonomy" id="8475"/>
    <lineage>
        <taxon>Eukaryota</taxon>
        <taxon>Metazoa</taxon>
        <taxon>Chordata</taxon>
        <taxon>Craniata</taxon>
        <taxon>Vertebrata</taxon>
        <taxon>Euteleostomi</taxon>
        <taxon>Archelosauria</taxon>
        <taxon>Testudinata</taxon>
        <taxon>Testudines</taxon>
        <taxon>Cryptodira</taxon>
        <taxon>Durocryptodira</taxon>
        <taxon>Americhelydia</taxon>
        <taxon>Chelydroidea</taxon>
        <taxon>Chelydridae</taxon>
        <taxon>Chelydra</taxon>
    </lineage>
</organism>
<evidence type="ECO:0000259" key="8">
    <source>
        <dbReference type="PROSITE" id="PS50144"/>
    </source>
</evidence>
<evidence type="ECO:0000256" key="3">
    <source>
        <dbReference type="ARBA" id="ARBA00022843"/>
    </source>
</evidence>
<sequence>MSSLVFSGPHWGSTKPILAPSPDQQGEPEGSPGGPPGAAEKGSRCSWCQVQVGQEGHRLDCGHHCCKLCKPSSSRAGGLNCLQCLEEHTKELLSDLDEDSLLEAVQGAQEARGQLEERLGEVEAQQKTLQNIVTVLSREMGRREGAKGSADRGSASVLGEAMARILHLEEKVAKQDTLLALKDVMISNLGARVEALEQTSYDGHLIWRVPDVRRKMQQARSGQIPSIYSPPFYTSRYGYKLCLKLYLNGDGTGAGTHISLFLVLMQGEYDFQLKWPFLHKITLTLLDQGGERHSSVSFYPPEASSSFQRPVRKSNIASGVPEFFPLGQLHAPGSTYVHEDTLAIEAVIDASPW</sequence>
<protein>
    <recommendedName>
        <fullName evidence="5">TNF receptor-associated factor</fullName>
    </recommendedName>
</protein>
<dbReference type="OrthoDB" id="6499288at2759"/>
<keyword evidence="5" id="KW-0479">Metal-binding</keyword>
<dbReference type="GO" id="GO:0008270">
    <property type="term" value="F:zinc ion binding"/>
    <property type="evidence" value="ECO:0007669"/>
    <property type="project" value="UniProtKB-UniRule"/>
</dbReference>
<feature type="region of interest" description="Disordered" evidence="7">
    <location>
        <begin position="1"/>
        <end position="40"/>
    </location>
</feature>
<dbReference type="GO" id="GO:0005737">
    <property type="term" value="C:cytoplasm"/>
    <property type="evidence" value="ECO:0007669"/>
    <property type="project" value="UniProtKB-SubCell"/>
</dbReference>
<evidence type="ECO:0000256" key="7">
    <source>
        <dbReference type="SAM" id="MobiDB-lite"/>
    </source>
</evidence>
<evidence type="ECO:0000256" key="1">
    <source>
        <dbReference type="ARBA" id="ARBA00022499"/>
    </source>
</evidence>
<reference evidence="9 10" key="1">
    <citation type="journal article" date="2020" name="G3 (Bethesda)">
        <title>Draft Genome of the Common Snapping Turtle, Chelydra serpentina, a Model for Phenotypic Plasticity in Reptiles.</title>
        <authorList>
            <person name="Das D."/>
            <person name="Singh S.K."/>
            <person name="Bierstedt J."/>
            <person name="Erickson A."/>
            <person name="Galli G.L.J."/>
            <person name="Crossley D.A. 2nd"/>
            <person name="Rhen T."/>
        </authorList>
    </citation>
    <scope>NUCLEOTIDE SEQUENCE [LARGE SCALE GENOMIC DNA]</scope>
    <source>
        <strain evidence="9">KW</strain>
    </source>
</reference>
<comment type="subcellular location">
    <subcellularLocation>
        <location evidence="5">Cytoplasm</location>
    </subcellularLocation>
</comment>
<keyword evidence="1" id="KW-1017">Isopeptide bond</keyword>
<feature type="domain" description="MATH" evidence="8">
    <location>
        <begin position="202"/>
        <end position="348"/>
    </location>
</feature>
<evidence type="ECO:0000313" key="9">
    <source>
        <dbReference type="EMBL" id="KAG6920923.1"/>
    </source>
</evidence>
<name>A0A8T1RXC3_CHESE</name>
<feature type="coiled-coil region" evidence="6">
    <location>
        <begin position="105"/>
        <end position="132"/>
    </location>
</feature>
<dbReference type="AlphaFoldDB" id="A0A8T1RXC3"/>
<accession>A0A8T1RXC3</accession>
<dbReference type="PANTHER" id="PTHR10131">
    <property type="entry name" value="TNF RECEPTOR ASSOCIATED FACTOR"/>
    <property type="match status" value="1"/>
</dbReference>
<keyword evidence="9" id="KW-0675">Receptor</keyword>
<dbReference type="InterPro" id="IPR012227">
    <property type="entry name" value="TNF_rcpt-assoc_TRAF_met"/>
</dbReference>
<dbReference type="Gene3D" id="2.60.210.10">
    <property type="entry name" value="Apoptosis, Tumor Necrosis Factor Receptor Associated Protein 2, Chain A"/>
    <property type="match status" value="1"/>
</dbReference>
<evidence type="ECO:0000313" key="10">
    <source>
        <dbReference type="Proteomes" id="UP000765507"/>
    </source>
</evidence>
<comment type="caution">
    <text evidence="9">The sequence shown here is derived from an EMBL/GenBank/DDBJ whole genome shotgun (WGS) entry which is preliminary data.</text>
</comment>
<dbReference type="PROSITE" id="PS50144">
    <property type="entry name" value="MATH"/>
    <property type="match status" value="1"/>
</dbReference>
<evidence type="ECO:0000256" key="6">
    <source>
        <dbReference type="SAM" id="Coils"/>
    </source>
</evidence>
<dbReference type="SMART" id="SM00061">
    <property type="entry name" value="MATH"/>
    <property type="match status" value="1"/>
</dbReference>
<dbReference type="InterPro" id="IPR008974">
    <property type="entry name" value="TRAF-like"/>
</dbReference>
<dbReference type="PANTHER" id="PTHR10131:SF96">
    <property type="entry name" value="TNF RECEPTOR-ASSOCIATED FACTOR 1"/>
    <property type="match status" value="1"/>
</dbReference>
<dbReference type="GO" id="GO:0005164">
    <property type="term" value="F:tumor necrosis factor receptor binding"/>
    <property type="evidence" value="ECO:0007669"/>
    <property type="project" value="UniProtKB-UniRule"/>
</dbReference>
<dbReference type="InterPro" id="IPR049342">
    <property type="entry name" value="TRAF1-6_MATH_dom"/>
</dbReference>
<keyword evidence="4 6" id="KW-0175">Coiled coil</keyword>
<keyword evidence="10" id="KW-1185">Reference proteome</keyword>
<dbReference type="InterPro" id="IPR002083">
    <property type="entry name" value="MATH/TRAF_dom"/>
</dbReference>
<keyword evidence="3" id="KW-0832">Ubl conjugation</keyword>
<dbReference type="SUPFAM" id="SSF49599">
    <property type="entry name" value="TRAF domain-like"/>
    <property type="match status" value="1"/>
</dbReference>
<dbReference type="Proteomes" id="UP000765507">
    <property type="component" value="Unassembled WGS sequence"/>
</dbReference>
<gene>
    <name evidence="9" type="ORF">G0U57_012354</name>
</gene>
<dbReference type="GO" id="GO:0006915">
    <property type="term" value="P:apoptotic process"/>
    <property type="evidence" value="ECO:0007669"/>
    <property type="project" value="UniProtKB-KW"/>
</dbReference>
<dbReference type="PIRSF" id="PIRSF015614">
    <property type="entry name" value="TRAF"/>
    <property type="match status" value="1"/>
</dbReference>